<keyword evidence="5" id="KW-1185">Reference proteome</keyword>
<evidence type="ECO:0000313" key="5">
    <source>
        <dbReference type="Proteomes" id="UP000008181"/>
    </source>
</evidence>
<reference evidence="4 5" key="1">
    <citation type="journal article" date="2011" name="Nat. Biotechnol.">
        <title>Comparative genomic analysis of the thermophilic biomass-degrading fungi Myceliophthora thermophila and Thielavia terrestris.</title>
        <authorList>
            <person name="Berka R.M."/>
            <person name="Grigoriev I.V."/>
            <person name="Otillar R."/>
            <person name="Salamov A."/>
            <person name="Grimwood J."/>
            <person name="Reid I."/>
            <person name="Ishmael N."/>
            <person name="John T."/>
            <person name="Darmond C."/>
            <person name="Moisan M.-C."/>
            <person name="Henrissat B."/>
            <person name="Coutinho P.M."/>
            <person name="Lombard V."/>
            <person name="Natvig D.O."/>
            <person name="Lindquist E."/>
            <person name="Schmutz J."/>
            <person name="Lucas S."/>
            <person name="Harris P."/>
            <person name="Powlowski J."/>
            <person name="Bellemare A."/>
            <person name="Taylor D."/>
            <person name="Butler G."/>
            <person name="de Vries R.P."/>
            <person name="Allijn I.E."/>
            <person name="van den Brink J."/>
            <person name="Ushinsky S."/>
            <person name="Storms R."/>
            <person name="Powell A.J."/>
            <person name="Paulsen I.T."/>
            <person name="Elbourne L.D.H."/>
            <person name="Baker S.E."/>
            <person name="Magnuson J."/>
            <person name="LaBoissiere S."/>
            <person name="Clutterbuck A.J."/>
            <person name="Martinez D."/>
            <person name="Wogulis M."/>
            <person name="de Leon A.L."/>
            <person name="Rey M.W."/>
            <person name="Tsang A."/>
        </authorList>
    </citation>
    <scope>NUCLEOTIDE SEQUENCE [LARGE SCALE GENOMIC DNA]</scope>
    <source>
        <strain evidence="5">ATCC 38088 / NRRL 8126</strain>
    </source>
</reference>
<gene>
    <name evidence="4" type="ORF">THITE_2038228</name>
</gene>
<keyword evidence="2" id="KW-0689">Ribosomal protein</keyword>
<dbReference type="InterPro" id="IPR011332">
    <property type="entry name" value="Ribosomal_zn-bd"/>
</dbReference>
<dbReference type="STRING" id="578455.G2QSH2"/>
<dbReference type="Pfam" id="PF01780">
    <property type="entry name" value="Ribosomal_L37ae"/>
    <property type="match status" value="1"/>
</dbReference>
<sequence length="97" mass="10796">LTDNAAEVGISGKYGVRYGASIRKQLKRLEIRQHARYTCAFCGKFSVKRVSAGIWECHRCKKTMTGGAYQLSTLAGASARSTLRRLREIHEGCMQPC</sequence>
<dbReference type="NCBIfam" id="NF003058">
    <property type="entry name" value="PRK03976.1"/>
    <property type="match status" value="1"/>
</dbReference>
<keyword evidence="3" id="KW-0687">Ribonucleoprotein</keyword>
<protein>
    <recommendedName>
        <fullName evidence="6">60S ribosomal protein L37a</fullName>
    </recommendedName>
</protein>
<evidence type="ECO:0000256" key="2">
    <source>
        <dbReference type="ARBA" id="ARBA00022980"/>
    </source>
</evidence>
<evidence type="ECO:0000256" key="3">
    <source>
        <dbReference type="ARBA" id="ARBA00023274"/>
    </source>
</evidence>
<dbReference type="GeneID" id="11515600"/>
<dbReference type="HOGENOM" id="CLU_141199_1_0_1"/>
<accession>G2QSH2</accession>
<dbReference type="InterPro" id="IPR011331">
    <property type="entry name" value="Ribosomal_eL37/eL43"/>
</dbReference>
<dbReference type="Proteomes" id="UP000008181">
    <property type="component" value="Chromosome 1"/>
</dbReference>
<dbReference type="OrthoDB" id="4576252at2759"/>
<dbReference type="InterPro" id="IPR002674">
    <property type="entry name" value="Ribosomal_eL43"/>
</dbReference>
<dbReference type="InterPro" id="IPR050522">
    <property type="entry name" value="Ribosomal_protein_eL43"/>
</dbReference>
<feature type="non-terminal residue" evidence="4">
    <location>
        <position position="1"/>
    </location>
</feature>
<evidence type="ECO:0000256" key="1">
    <source>
        <dbReference type="ARBA" id="ARBA00008672"/>
    </source>
</evidence>
<comment type="similarity">
    <text evidence="1">Belongs to the eukaryotic ribosomal protein eL43 family.</text>
</comment>
<organism evidence="4 5">
    <name type="scientific">Thermothielavioides terrestris (strain ATCC 38088 / NRRL 8126)</name>
    <name type="common">Thielavia terrestris</name>
    <dbReference type="NCBI Taxonomy" id="578455"/>
    <lineage>
        <taxon>Eukaryota</taxon>
        <taxon>Fungi</taxon>
        <taxon>Dikarya</taxon>
        <taxon>Ascomycota</taxon>
        <taxon>Pezizomycotina</taxon>
        <taxon>Sordariomycetes</taxon>
        <taxon>Sordariomycetidae</taxon>
        <taxon>Sordariales</taxon>
        <taxon>Chaetomiaceae</taxon>
        <taxon>Thermothielavioides</taxon>
        <taxon>Thermothielavioides terrestris</taxon>
    </lineage>
</organism>
<dbReference type="NCBIfam" id="TIGR00280">
    <property type="entry name" value="eL43_euk_arch"/>
    <property type="match status" value="1"/>
</dbReference>
<dbReference type="HAMAP" id="MF_00327">
    <property type="entry name" value="Ribosomal_eL43"/>
    <property type="match status" value="1"/>
</dbReference>
<dbReference type="RefSeq" id="XP_003648989.1">
    <property type="nucleotide sequence ID" value="XM_003648941.1"/>
</dbReference>
<name>G2QSH2_THETT</name>
<dbReference type="eggNOG" id="KOG0402">
    <property type="taxonomic scope" value="Eukaryota"/>
</dbReference>
<dbReference type="KEGG" id="ttt:THITE_2038228"/>
<dbReference type="GO" id="GO:0006412">
    <property type="term" value="P:translation"/>
    <property type="evidence" value="ECO:0007669"/>
    <property type="project" value="InterPro"/>
</dbReference>
<dbReference type="AlphaFoldDB" id="G2QSH2"/>
<dbReference type="EMBL" id="CP003009">
    <property type="protein sequence ID" value="AEO62653.1"/>
    <property type="molecule type" value="Genomic_DNA"/>
</dbReference>
<evidence type="ECO:0008006" key="6">
    <source>
        <dbReference type="Google" id="ProtNLM"/>
    </source>
</evidence>
<proteinExistence type="inferred from homology"/>
<dbReference type="PANTHER" id="PTHR48129">
    <property type="entry name" value="60S RIBOSOMAL PROTEIN L37A"/>
    <property type="match status" value="1"/>
</dbReference>
<dbReference type="GO" id="GO:0003735">
    <property type="term" value="F:structural constituent of ribosome"/>
    <property type="evidence" value="ECO:0007669"/>
    <property type="project" value="InterPro"/>
</dbReference>
<dbReference type="GO" id="GO:0005840">
    <property type="term" value="C:ribosome"/>
    <property type="evidence" value="ECO:0007669"/>
    <property type="project" value="UniProtKB-KW"/>
</dbReference>
<evidence type="ECO:0000313" key="4">
    <source>
        <dbReference type="EMBL" id="AEO62653.1"/>
    </source>
</evidence>
<dbReference type="PANTHER" id="PTHR48129:SF1">
    <property type="entry name" value="LARGE RIBOSOMAL SUBUNIT PROTEIN EL43"/>
    <property type="match status" value="1"/>
</dbReference>
<dbReference type="GO" id="GO:1990904">
    <property type="term" value="C:ribonucleoprotein complex"/>
    <property type="evidence" value="ECO:0007669"/>
    <property type="project" value="UniProtKB-KW"/>
</dbReference>
<dbReference type="Gene3D" id="2.20.25.30">
    <property type="match status" value="1"/>
</dbReference>
<dbReference type="SUPFAM" id="SSF57829">
    <property type="entry name" value="Zn-binding ribosomal proteins"/>
    <property type="match status" value="1"/>
</dbReference>